<organism evidence="1 2">
    <name type="scientific">Microlunatus spumicola</name>
    <dbReference type="NCBI Taxonomy" id="81499"/>
    <lineage>
        <taxon>Bacteria</taxon>
        <taxon>Bacillati</taxon>
        <taxon>Actinomycetota</taxon>
        <taxon>Actinomycetes</taxon>
        <taxon>Propionibacteriales</taxon>
        <taxon>Propionibacteriaceae</taxon>
        <taxon>Microlunatus</taxon>
    </lineage>
</organism>
<evidence type="ECO:0000313" key="1">
    <source>
        <dbReference type="EMBL" id="GAA3552997.1"/>
    </source>
</evidence>
<dbReference type="EMBL" id="BAAAYR010000001">
    <property type="protein sequence ID" value="GAA3552997.1"/>
    <property type="molecule type" value="Genomic_DNA"/>
</dbReference>
<accession>A0ABP6WPC8</accession>
<sequence length="450" mass="48776">MPLDEQIALSLYDRMLQVVTGADPKAGLPSAFDNDTTQLIMAQRGMVLNGADYRNPWSPGNTSGNQEATALIASLVDDIPGNEATWSPTQRKVSQVYSDLVNLVHVTEPPPSPEIQAARDRANAVLKEESTDDEGRTIMKNTALADQEAKAFAAYQDAYTAYVATWAAAMADENLRRVWPMTGPTAVAKVRRAWSDWGAAGRDQVQAAKAQLATLNEGQVSRVFEEAQWLINAYRFTVETELQPILRSRIQPSDWASSDASSWPTYSFSSGDVQTEHTAEATSWGGKAGVNLGLWSFGGGVNHSDSQEHLGAETTNIGISFKWRICPVQRPWMDATVFDLPNWDLGTMTGKGGISANGEGLMPLVPAALLIVRDVTITGSWSKQDSDHIESATSGSVSVGWGPFSVSGEYAHSSSKDTFHAQKTDQGFFIPDIQVLGFVCTKVPFCPPMP</sequence>
<name>A0ABP6WPC8_9ACTN</name>
<keyword evidence="2" id="KW-1185">Reference proteome</keyword>
<protein>
    <submittedName>
        <fullName evidence="1">Uncharacterized protein</fullName>
    </submittedName>
</protein>
<reference evidence="2" key="1">
    <citation type="journal article" date="2019" name="Int. J. Syst. Evol. Microbiol.">
        <title>The Global Catalogue of Microorganisms (GCM) 10K type strain sequencing project: providing services to taxonomists for standard genome sequencing and annotation.</title>
        <authorList>
            <consortium name="The Broad Institute Genomics Platform"/>
            <consortium name="The Broad Institute Genome Sequencing Center for Infectious Disease"/>
            <person name="Wu L."/>
            <person name="Ma J."/>
        </authorList>
    </citation>
    <scope>NUCLEOTIDE SEQUENCE [LARGE SCALE GENOMIC DNA]</scope>
    <source>
        <strain evidence="2">JCM 16540</strain>
    </source>
</reference>
<dbReference type="Proteomes" id="UP001500767">
    <property type="component" value="Unassembled WGS sequence"/>
</dbReference>
<gene>
    <name evidence="1" type="ORF">GCM10022197_05080</name>
</gene>
<dbReference type="RefSeq" id="WP_204912376.1">
    <property type="nucleotide sequence ID" value="NZ_BAAAYR010000001.1"/>
</dbReference>
<proteinExistence type="predicted"/>
<comment type="caution">
    <text evidence="1">The sequence shown here is derived from an EMBL/GenBank/DDBJ whole genome shotgun (WGS) entry which is preliminary data.</text>
</comment>
<evidence type="ECO:0000313" key="2">
    <source>
        <dbReference type="Proteomes" id="UP001500767"/>
    </source>
</evidence>